<keyword evidence="2" id="KW-0539">Nucleus</keyword>
<dbReference type="AlphaFoldDB" id="A0A7N5P579"/>
<protein>
    <submittedName>
        <fullName evidence="4">Uncharacterized protein</fullName>
    </submittedName>
</protein>
<reference evidence="4" key="3">
    <citation type="submission" date="2025-09" db="UniProtKB">
        <authorList>
            <consortium name="Ensembl"/>
        </authorList>
    </citation>
    <scope>IDENTIFICATION</scope>
</reference>
<dbReference type="PANTHER" id="PTHR47305:SF3">
    <property type="entry name" value="BEN DOMAIN-CONTAINING PROTEIN 2"/>
    <property type="match status" value="1"/>
</dbReference>
<comment type="subcellular location">
    <subcellularLocation>
        <location evidence="1">Nucleus</location>
    </subcellularLocation>
</comment>
<evidence type="ECO:0000256" key="2">
    <source>
        <dbReference type="ARBA" id="ARBA00023242"/>
    </source>
</evidence>
<evidence type="ECO:0000256" key="1">
    <source>
        <dbReference type="ARBA" id="ARBA00004123"/>
    </source>
</evidence>
<feature type="compositionally biased region" description="Polar residues" evidence="3">
    <location>
        <begin position="260"/>
        <end position="284"/>
    </location>
</feature>
<evidence type="ECO:0000256" key="3">
    <source>
        <dbReference type="SAM" id="MobiDB-lite"/>
    </source>
</evidence>
<feature type="region of interest" description="Disordered" evidence="3">
    <location>
        <begin position="1"/>
        <end position="40"/>
    </location>
</feature>
<dbReference type="Ensembl" id="ENSAMET00000041492.1">
    <property type="protein sequence ID" value="ENSAMEP00000030865.1"/>
    <property type="gene ID" value="ENSAMEG00000029358.1"/>
</dbReference>
<dbReference type="Proteomes" id="UP000008912">
    <property type="component" value="Unassembled WGS sequence"/>
</dbReference>
<organism evidence="4 5">
    <name type="scientific">Ailuropoda melanoleuca</name>
    <name type="common">Giant panda</name>
    <dbReference type="NCBI Taxonomy" id="9646"/>
    <lineage>
        <taxon>Eukaryota</taxon>
        <taxon>Metazoa</taxon>
        <taxon>Chordata</taxon>
        <taxon>Craniata</taxon>
        <taxon>Vertebrata</taxon>
        <taxon>Euteleostomi</taxon>
        <taxon>Mammalia</taxon>
        <taxon>Eutheria</taxon>
        <taxon>Laurasiatheria</taxon>
        <taxon>Carnivora</taxon>
        <taxon>Caniformia</taxon>
        <taxon>Ursidae</taxon>
        <taxon>Ailuropoda</taxon>
    </lineage>
</organism>
<evidence type="ECO:0000313" key="5">
    <source>
        <dbReference type="Proteomes" id="UP000008912"/>
    </source>
</evidence>
<dbReference type="GO" id="GO:0005634">
    <property type="term" value="C:nucleus"/>
    <property type="evidence" value="ECO:0007669"/>
    <property type="project" value="UniProtKB-SubCell"/>
</dbReference>
<proteinExistence type="predicted"/>
<sequence length="423" mass="44982">MISKMQPSWEKSPLLNHGDGGPSGPVGWQENHAWPNPAGASLQPAMIPELQELNESPPFPRIVSAYSLQPSVIPGSSAPGLAVLSYDFNEGGEGATGDLPSAPPLALPTALLYPGDPHVVHSPEMANRSAVWGHSHSGPDQALAFCIPPDSEMPGQAEASFGNSAEAIYYPASLGDDGGQESVSSVFILPNFAVEKFILIEMPEESETSQENSCETIYYPALLGSINGPGTDSSSVSLPPNFAFEKVVLAEMPEKEETSLENSSQTVYYQTSSGNDSGPALDSSSLSIPPNYGMLVKAQTGPEENPETSYPVLLEDSSNQDISSLCCSIPPTFEVLVKAEPGLENSTQMTNYQPLLENDSGQETSAYVFIPSTLESSTEMSSETMSSSTVMKNDNGQDTDSESFFLAPGFGEFEMIHIISSTF</sequence>
<evidence type="ECO:0000313" key="4">
    <source>
        <dbReference type="Ensembl" id="ENSAMEP00000030865.1"/>
    </source>
</evidence>
<keyword evidence="5" id="KW-1185">Reference proteome</keyword>
<reference evidence="4" key="2">
    <citation type="submission" date="2025-08" db="UniProtKB">
        <authorList>
            <consortium name="Ensembl"/>
        </authorList>
    </citation>
    <scope>IDENTIFICATION</scope>
</reference>
<reference evidence="4 5" key="1">
    <citation type="journal article" date="2010" name="Nature">
        <title>The sequence and de novo assembly of the giant panda genome.</title>
        <authorList>
            <person name="Li R."/>
            <person name="Fan W."/>
            <person name="Tian G."/>
            <person name="Zhu H."/>
            <person name="He L."/>
            <person name="Cai J."/>
            <person name="Huang Q."/>
            <person name="Cai Q."/>
            <person name="Li B."/>
            <person name="Bai Y."/>
            <person name="Zhang Z."/>
            <person name="Zhang Y."/>
            <person name="Wang W."/>
            <person name="Li J."/>
            <person name="Wei F."/>
            <person name="Li H."/>
            <person name="Jian M."/>
            <person name="Li J."/>
            <person name="Zhang Z."/>
            <person name="Nielsen R."/>
            <person name="Li D."/>
            <person name="Gu W."/>
            <person name="Yang Z."/>
            <person name="Xuan Z."/>
            <person name="Ryder O.A."/>
            <person name="Leung F.C."/>
            <person name="Zhou Y."/>
            <person name="Cao J."/>
            <person name="Sun X."/>
            <person name="Fu Y."/>
            <person name="Fang X."/>
            <person name="Guo X."/>
            <person name="Wang B."/>
            <person name="Hou R."/>
            <person name="Shen F."/>
            <person name="Mu B."/>
            <person name="Ni P."/>
            <person name="Lin R."/>
            <person name="Qian W."/>
            <person name="Wang G."/>
            <person name="Yu C."/>
            <person name="Nie W."/>
            <person name="Wang J."/>
            <person name="Wu Z."/>
            <person name="Liang H."/>
            <person name="Min J."/>
            <person name="Wu Q."/>
            <person name="Cheng S."/>
            <person name="Ruan J."/>
            <person name="Wang M."/>
            <person name="Shi Z."/>
            <person name="Wen M."/>
            <person name="Liu B."/>
            <person name="Ren X."/>
            <person name="Zheng H."/>
            <person name="Dong D."/>
            <person name="Cook K."/>
            <person name="Shan G."/>
            <person name="Zhang H."/>
            <person name="Kosiol C."/>
            <person name="Xie X."/>
            <person name="Lu Z."/>
            <person name="Zheng H."/>
            <person name="Li Y."/>
            <person name="Steiner C.C."/>
            <person name="Lam T.T."/>
            <person name="Lin S."/>
            <person name="Zhang Q."/>
            <person name="Li G."/>
            <person name="Tian J."/>
            <person name="Gong T."/>
            <person name="Liu H."/>
            <person name="Zhang D."/>
            <person name="Fang L."/>
            <person name="Ye C."/>
            <person name="Zhang J."/>
            <person name="Hu W."/>
            <person name="Xu A."/>
            <person name="Ren Y."/>
            <person name="Zhang G."/>
            <person name="Bruford M.W."/>
            <person name="Li Q."/>
            <person name="Ma L."/>
            <person name="Guo Y."/>
            <person name="An N."/>
            <person name="Hu Y."/>
            <person name="Zheng Y."/>
            <person name="Shi Y."/>
            <person name="Li Z."/>
            <person name="Liu Q."/>
            <person name="Chen Y."/>
            <person name="Zhao J."/>
            <person name="Qu N."/>
            <person name="Zhao S."/>
            <person name="Tian F."/>
            <person name="Wang X."/>
            <person name="Wang H."/>
            <person name="Xu L."/>
            <person name="Liu X."/>
            <person name="Vinar T."/>
            <person name="Wang Y."/>
            <person name="Lam T.W."/>
            <person name="Yiu S.M."/>
            <person name="Liu S."/>
            <person name="Zhang H."/>
            <person name="Li D."/>
            <person name="Huang Y."/>
            <person name="Wang X."/>
            <person name="Yang G."/>
            <person name="Jiang Z."/>
            <person name="Wang J."/>
            <person name="Qin N."/>
            <person name="Li L."/>
            <person name="Li J."/>
            <person name="Bolund L."/>
            <person name="Kristiansen K."/>
            <person name="Wong G.K."/>
            <person name="Olson M."/>
            <person name="Zhang X."/>
            <person name="Li S."/>
            <person name="Yang H."/>
            <person name="Wang J."/>
            <person name="Wang J."/>
        </authorList>
    </citation>
    <scope>NUCLEOTIDE SEQUENCE [LARGE SCALE GENOMIC DNA]</scope>
</reference>
<name>A0A7N5P579_AILME</name>
<accession>A0A7N5P579</accession>
<feature type="region of interest" description="Disordered" evidence="3">
    <location>
        <begin position="254"/>
        <end position="284"/>
    </location>
</feature>
<dbReference type="PANTHER" id="PTHR47305">
    <property type="entry name" value="BEN DOMAIN-CONTAINING PROTEIN 2"/>
    <property type="match status" value="1"/>
</dbReference>